<gene>
    <name evidence="2" type="ORF">FAA86_10290</name>
</gene>
<dbReference type="Proteomes" id="UP000307378">
    <property type="component" value="Unassembled WGS sequence"/>
</dbReference>
<feature type="transmembrane region" description="Helical" evidence="1">
    <location>
        <begin position="84"/>
        <end position="109"/>
    </location>
</feature>
<dbReference type="InterPro" id="IPR008523">
    <property type="entry name" value="DUF805"/>
</dbReference>
<dbReference type="PANTHER" id="PTHR34980">
    <property type="entry name" value="INNER MEMBRANE PROTEIN-RELATED-RELATED"/>
    <property type="match status" value="1"/>
</dbReference>
<reference evidence="2 3" key="1">
    <citation type="submission" date="2019-04" db="EMBL/GenBank/DDBJ databases">
        <title>genome sequence of strain W3.</title>
        <authorList>
            <person name="Gao J."/>
            <person name="Sun J."/>
        </authorList>
    </citation>
    <scope>NUCLEOTIDE SEQUENCE [LARGE SCALE GENOMIC DNA]</scope>
    <source>
        <strain evidence="2 3">W3</strain>
    </source>
</reference>
<feature type="transmembrane region" description="Helical" evidence="1">
    <location>
        <begin position="50"/>
        <end position="72"/>
    </location>
</feature>
<dbReference type="PANTHER" id="PTHR34980:SF3">
    <property type="entry name" value="BLR8105 PROTEIN"/>
    <property type="match status" value="1"/>
</dbReference>
<feature type="transmembrane region" description="Helical" evidence="1">
    <location>
        <begin position="25"/>
        <end position="44"/>
    </location>
</feature>
<accession>A0A4S8PYQ7</accession>
<proteinExistence type="predicted"/>
<organism evidence="2 3">
    <name type="scientific">Rhizobium rosettiformans W3</name>
    <dbReference type="NCBI Taxonomy" id="538378"/>
    <lineage>
        <taxon>Bacteria</taxon>
        <taxon>Pseudomonadati</taxon>
        <taxon>Pseudomonadota</taxon>
        <taxon>Alphaproteobacteria</taxon>
        <taxon>Hyphomicrobiales</taxon>
        <taxon>Rhizobiaceae</taxon>
        <taxon>Rhizobium/Agrobacterium group</taxon>
        <taxon>Rhizobium</taxon>
    </lineage>
</organism>
<protein>
    <submittedName>
        <fullName evidence="2">DUF805 domain-containing protein</fullName>
    </submittedName>
</protein>
<keyword evidence="1" id="KW-0472">Membrane</keyword>
<evidence type="ECO:0000313" key="3">
    <source>
        <dbReference type="Proteomes" id="UP000307378"/>
    </source>
</evidence>
<keyword evidence="1" id="KW-0812">Transmembrane</keyword>
<keyword evidence="1" id="KW-1133">Transmembrane helix</keyword>
<dbReference type="EMBL" id="STGU01000004">
    <property type="protein sequence ID" value="THV36877.1"/>
    <property type="molecule type" value="Genomic_DNA"/>
</dbReference>
<dbReference type="GO" id="GO:0005886">
    <property type="term" value="C:plasma membrane"/>
    <property type="evidence" value="ECO:0007669"/>
    <property type="project" value="TreeGrafter"/>
</dbReference>
<name>A0A4S8PYQ7_9HYPH</name>
<comment type="caution">
    <text evidence="2">The sequence shown here is derived from an EMBL/GenBank/DDBJ whole genome shotgun (WGS) entry which is preliminary data.</text>
</comment>
<dbReference type="Pfam" id="PF05656">
    <property type="entry name" value="DUF805"/>
    <property type="match status" value="1"/>
</dbReference>
<sequence>MSGPGRETTVGWALFLWDGRIGRRIFILGTLFWMMTNAAVIAFVTGSDEVSPGGFSLFLTSASLSLLSLLMLGTKRLHDIGMPGMVSILLLMPAFSLILFFVLCVWPPAEDDNRYGPGTDMRSS</sequence>
<dbReference type="AlphaFoldDB" id="A0A4S8PYQ7"/>
<dbReference type="RefSeq" id="WP_113460118.1">
    <property type="nucleotide sequence ID" value="NZ_STGU01000004.1"/>
</dbReference>
<evidence type="ECO:0000313" key="2">
    <source>
        <dbReference type="EMBL" id="THV36877.1"/>
    </source>
</evidence>
<evidence type="ECO:0000256" key="1">
    <source>
        <dbReference type="SAM" id="Phobius"/>
    </source>
</evidence>